<comment type="caution">
    <text evidence="2">The sequence shown here is derived from an EMBL/GenBank/DDBJ whole genome shotgun (WGS) entry which is preliminary data.</text>
</comment>
<evidence type="ECO:0000256" key="1">
    <source>
        <dbReference type="SAM" id="MobiDB-lite"/>
    </source>
</evidence>
<feature type="compositionally biased region" description="Basic and acidic residues" evidence="1">
    <location>
        <begin position="147"/>
        <end position="164"/>
    </location>
</feature>
<reference evidence="3" key="1">
    <citation type="journal article" date="2019" name="Int. J. Syst. Evol. Microbiol.">
        <title>The Global Catalogue of Microorganisms (GCM) 10K type strain sequencing project: providing services to taxonomists for standard genome sequencing and annotation.</title>
        <authorList>
            <consortium name="The Broad Institute Genomics Platform"/>
            <consortium name="The Broad Institute Genome Sequencing Center for Infectious Disease"/>
            <person name="Wu L."/>
            <person name="Ma J."/>
        </authorList>
    </citation>
    <scope>NUCLEOTIDE SEQUENCE [LARGE SCALE GENOMIC DNA]</scope>
    <source>
        <strain evidence="3">JCM 14900</strain>
    </source>
</reference>
<gene>
    <name evidence="2" type="ORF">GCM10009775_22190</name>
</gene>
<proteinExistence type="predicted"/>
<sequence>MVLRLTNPGPKRARVKVVARTEDAEQPSRFNAELSLDQKGLVQVDAFRTRSVRVDVRPRQGTPAPSGPLELARLLVWLELDSDQAIVPGGEVVVERTLLAELNDALPVTFDSQAIQWFELDPPSPATLLPRDPSNEAAGTPGQNAADRPRRPRRDEPSQELPGR</sequence>
<evidence type="ECO:0000313" key="3">
    <source>
        <dbReference type="Proteomes" id="UP001501343"/>
    </source>
</evidence>
<organism evidence="2 3">
    <name type="scientific">Microbacterium aoyamense</name>
    <dbReference type="NCBI Taxonomy" id="344166"/>
    <lineage>
        <taxon>Bacteria</taxon>
        <taxon>Bacillati</taxon>
        <taxon>Actinomycetota</taxon>
        <taxon>Actinomycetes</taxon>
        <taxon>Micrococcales</taxon>
        <taxon>Microbacteriaceae</taxon>
        <taxon>Microbacterium</taxon>
    </lineage>
</organism>
<accession>A0ABP5B3M9</accession>
<keyword evidence="3" id="KW-1185">Reference proteome</keyword>
<dbReference type="Proteomes" id="UP001501343">
    <property type="component" value="Unassembled WGS sequence"/>
</dbReference>
<evidence type="ECO:0000313" key="2">
    <source>
        <dbReference type="EMBL" id="GAA1929695.1"/>
    </source>
</evidence>
<feature type="region of interest" description="Disordered" evidence="1">
    <location>
        <begin position="121"/>
        <end position="164"/>
    </location>
</feature>
<name>A0ABP5B3M9_9MICO</name>
<dbReference type="EMBL" id="BAAAOF010000004">
    <property type="protein sequence ID" value="GAA1929695.1"/>
    <property type="molecule type" value="Genomic_DNA"/>
</dbReference>
<protein>
    <submittedName>
        <fullName evidence="2">Uncharacterized protein</fullName>
    </submittedName>
</protein>